<feature type="transmembrane region" description="Helical" evidence="1">
    <location>
        <begin position="70"/>
        <end position="94"/>
    </location>
</feature>
<feature type="transmembrane region" description="Helical" evidence="1">
    <location>
        <begin position="43"/>
        <end position="64"/>
    </location>
</feature>
<evidence type="ECO:0000256" key="1">
    <source>
        <dbReference type="SAM" id="Phobius"/>
    </source>
</evidence>
<proteinExistence type="predicted"/>
<dbReference type="EMBL" id="CAKLDI010000001">
    <property type="protein sequence ID" value="CAH0533173.1"/>
    <property type="molecule type" value="Genomic_DNA"/>
</dbReference>
<keyword evidence="3" id="KW-1185">Reference proteome</keyword>
<keyword evidence="1" id="KW-0472">Membrane</keyword>
<protein>
    <submittedName>
        <fullName evidence="2">Uncharacterized protein</fullName>
    </submittedName>
</protein>
<evidence type="ECO:0000313" key="3">
    <source>
        <dbReference type="Proteomes" id="UP000838672"/>
    </source>
</evidence>
<dbReference type="Proteomes" id="UP000838672">
    <property type="component" value="Unassembled WGS sequence"/>
</dbReference>
<dbReference type="RefSeq" id="WP_237465442.1">
    <property type="nucleotide sequence ID" value="NZ_CAKLDI010000001.1"/>
</dbReference>
<comment type="caution">
    <text evidence="2">The sequence shown here is derived from an EMBL/GenBank/DDBJ whole genome shotgun (WGS) entry which is preliminary data.</text>
</comment>
<keyword evidence="1" id="KW-0812">Transmembrane</keyword>
<name>A0ABM8ZSA2_9VIBR</name>
<accession>A0ABM8ZSA2</accession>
<evidence type="ECO:0000313" key="2">
    <source>
        <dbReference type="EMBL" id="CAH0533173.1"/>
    </source>
</evidence>
<organism evidence="2 3">
    <name type="scientific">Vibrio stylophorae</name>
    <dbReference type="NCBI Taxonomy" id="659351"/>
    <lineage>
        <taxon>Bacteria</taxon>
        <taxon>Pseudomonadati</taxon>
        <taxon>Pseudomonadota</taxon>
        <taxon>Gammaproteobacteria</taxon>
        <taxon>Vibrionales</taxon>
        <taxon>Vibrionaceae</taxon>
        <taxon>Vibrio</taxon>
    </lineage>
</organism>
<sequence length="133" mass="14630">MADFMTASNLQDLKVGLHEQSTVIVIQDLGLAKSIALVHRISNGMVIASLCLFSLALLCWLGVIETLTGLFIGFAFELMLVALVVGVLGVSVTFDYKGYHLKWLEGEYRGEWMGRHMNVAACAVLQKLSRTKL</sequence>
<keyword evidence="1" id="KW-1133">Transmembrane helix</keyword>
<reference evidence="2" key="1">
    <citation type="submission" date="2021-11" db="EMBL/GenBank/DDBJ databases">
        <authorList>
            <person name="Rodrigo-Torres L."/>
            <person name="Arahal R. D."/>
            <person name="Lucena T."/>
        </authorList>
    </citation>
    <scope>NUCLEOTIDE SEQUENCE</scope>
    <source>
        <strain evidence="2">CECT 7929</strain>
    </source>
</reference>
<gene>
    <name evidence="2" type="ORF">VST7929_01035</name>
</gene>